<reference evidence="4" key="1">
    <citation type="journal article" date="2020" name="Stud. Mycol.">
        <title>101 Dothideomycetes genomes: a test case for predicting lifestyles and emergence of pathogens.</title>
        <authorList>
            <person name="Haridas S."/>
            <person name="Albert R."/>
            <person name="Binder M."/>
            <person name="Bloem J."/>
            <person name="Labutti K."/>
            <person name="Salamov A."/>
            <person name="Andreopoulos B."/>
            <person name="Baker S."/>
            <person name="Barry K."/>
            <person name="Bills G."/>
            <person name="Bluhm B."/>
            <person name="Cannon C."/>
            <person name="Castanera R."/>
            <person name="Culley D."/>
            <person name="Daum C."/>
            <person name="Ezra D."/>
            <person name="Gonzalez J."/>
            <person name="Henrissat B."/>
            <person name="Kuo A."/>
            <person name="Liang C."/>
            <person name="Lipzen A."/>
            <person name="Lutzoni F."/>
            <person name="Magnuson J."/>
            <person name="Mondo S."/>
            <person name="Nolan M."/>
            <person name="Ohm R."/>
            <person name="Pangilinan J."/>
            <person name="Park H.-J."/>
            <person name="Ramirez L."/>
            <person name="Alfaro M."/>
            <person name="Sun H."/>
            <person name="Tritt A."/>
            <person name="Yoshinaga Y."/>
            <person name="Zwiers L.-H."/>
            <person name="Turgeon B."/>
            <person name="Goodwin S."/>
            <person name="Spatafora J."/>
            <person name="Crous P."/>
            <person name="Grigoriev I."/>
        </authorList>
    </citation>
    <scope>NUCLEOTIDE SEQUENCE</scope>
    <source>
        <strain evidence="4">CBS 262.69</strain>
    </source>
</reference>
<dbReference type="PANTHER" id="PTHR13832">
    <property type="entry name" value="PROTEIN PHOSPHATASE 2C"/>
    <property type="match status" value="1"/>
</dbReference>
<feature type="region of interest" description="Disordered" evidence="1">
    <location>
        <begin position="384"/>
        <end position="436"/>
    </location>
</feature>
<evidence type="ECO:0000259" key="3">
    <source>
        <dbReference type="PROSITE" id="PS51746"/>
    </source>
</evidence>
<dbReference type="PANTHER" id="PTHR13832:SF792">
    <property type="entry name" value="GM14286P"/>
    <property type="match status" value="1"/>
</dbReference>
<dbReference type="InterPro" id="IPR036457">
    <property type="entry name" value="PPM-type-like_dom_sf"/>
</dbReference>
<dbReference type="CDD" id="cd00143">
    <property type="entry name" value="PP2Cc"/>
    <property type="match status" value="1"/>
</dbReference>
<feature type="domain" description="PPM-type phosphatase" evidence="3">
    <location>
        <begin position="107"/>
        <end position="495"/>
    </location>
</feature>
<dbReference type="PROSITE" id="PS51746">
    <property type="entry name" value="PPM_2"/>
    <property type="match status" value="1"/>
</dbReference>
<dbReference type="EMBL" id="ML996698">
    <property type="protein sequence ID" value="KAF2399223.1"/>
    <property type="molecule type" value="Genomic_DNA"/>
</dbReference>
<organism evidence="4 5">
    <name type="scientific">Trichodelitschia bisporula</name>
    <dbReference type="NCBI Taxonomy" id="703511"/>
    <lineage>
        <taxon>Eukaryota</taxon>
        <taxon>Fungi</taxon>
        <taxon>Dikarya</taxon>
        <taxon>Ascomycota</taxon>
        <taxon>Pezizomycotina</taxon>
        <taxon>Dothideomycetes</taxon>
        <taxon>Dothideomycetes incertae sedis</taxon>
        <taxon>Phaeotrichales</taxon>
        <taxon>Phaeotrichaceae</taxon>
        <taxon>Trichodelitschia</taxon>
    </lineage>
</organism>
<dbReference type="Gene3D" id="3.60.40.10">
    <property type="entry name" value="PPM-type phosphatase domain"/>
    <property type="match status" value="1"/>
</dbReference>
<accession>A0A6G1HT37</accession>
<evidence type="ECO:0000313" key="5">
    <source>
        <dbReference type="Proteomes" id="UP000799640"/>
    </source>
</evidence>
<dbReference type="GO" id="GO:0005739">
    <property type="term" value="C:mitochondrion"/>
    <property type="evidence" value="ECO:0007669"/>
    <property type="project" value="TreeGrafter"/>
</dbReference>
<feature type="chain" id="PRO_5026324316" evidence="2">
    <location>
        <begin position="20"/>
        <end position="524"/>
    </location>
</feature>
<name>A0A6G1HT37_9PEZI</name>
<dbReference type="GO" id="GO:0004741">
    <property type="term" value="F:[pyruvate dehydrogenase (acetyl-transferring)]-phosphatase activity"/>
    <property type="evidence" value="ECO:0007669"/>
    <property type="project" value="TreeGrafter"/>
</dbReference>
<sequence>MQLPRLTLALATAALVGSGAWYYQSRPFASVGDVTDAPNTEEGMHRKALVIGGGQVFAVDAVGDGPLPTVTDDGRKVLRILSPEQATEKLRSKEESWLIGRGNGVLRYDVVQLGSNEPIEDDHAEQIIEHPQGTDLSDWMFWGVFDGHSGWTTSAKLRKSLISSVARQLNATYPAALESAMKTGFVEVDNDIIHGAIDRALKAKTKAAATELLAPALSGSCALLSFYDSNTQLLRVAVTGDSRAVLGRKGANGKWSAVALSVDQTGGTKSEADRLRAEHPGEPQVVMHGRVLGRLEPTRAFGDAIYKWTVETQEKLQRAFFTMRTMPKGLKTPPYVTAEPVVTTTKVDPGQGDFLVLATDGLWEMLSNEEVVGLVGMWVEEQRRQREKEGQGSSWAKASWLTGNKGDKAQLPVESAPQSASEDSGQRGPFRQSQWGLNGGSAASRFVVKDKNVATHLVRNALGGRDEDQLCSLLTIPSPMARRFRDDLTVQVIFFGEGEGDAPKGKVVLSHEASAPSEPVKAKL</sequence>
<evidence type="ECO:0000313" key="4">
    <source>
        <dbReference type="EMBL" id="KAF2399223.1"/>
    </source>
</evidence>
<protein>
    <submittedName>
        <fullName evidence="4">Protein serine/threonine phosphatase 2C</fullName>
    </submittedName>
</protein>
<dbReference type="AlphaFoldDB" id="A0A6G1HT37"/>
<proteinExistence type="predicted"/>
<keyword evidence="2" id="KW-0732">Signal</keyword>
<dbReference type="OrthoDB" id="420076at2759"/>
<dbReference type="InterPro" id="IPR015655">
    <property type="entry name" value="PP2C"/>
</dbReference>
<dbReference type="Pfam" id="PF00481">
    <property type="entry name" value="PP2C"/>
    <property type="match status" value="1"/>
</dbReference>
<gene>
    <name evidence="4" type="ORF">EJ06DRAFT_531546</name>
</gene>
<dbReference type="Proteomes" id="UP000799640">
    <property type="component" value="Unassembled WGS sequence"/>
</dbReference>
<dbReference type="SUPFAM" id="SSF81606">
    <property type="entry name" value="PP2C-like"/>
    <property type="match status" value="1"/>
</dbReference>
<feature type="signal peptide" evidence="2">
    <location>
        <begin position="1"/>
        <end position="19"/>
    </location>
</feature>
<evidence type="ECO:0000256" key="2">
    <source>
        <dbReference type="SAM" id="SignalP"/>
    </source>
</evidence>
<dbReference type="SMART" id="SM00332">
    <property type="entry name" value="PP2Cc"/>
    <property type="match status" value="1"/>
</dbReference>
<evidence type="ECO:0000256" key="1">
    <source>
        <dbReference type="SAM" id="MobiDB-lite"/>
    </source>
</evidence>
<dbReference type="InterPro" id="IPR001932">
    <property type="entry name" value="PPM-type_phosphatase-like_dom"/>
</dbReference>
<keyword evidence="5" id="KW-1185">Reference proteome</keyword>